<dbReference type="Proteomes" id="UP000004394">
    <property type="component" value="Unassembled WGS sequence"/>
</dbReference>
<keyword evidence="1" id="KW-0732">Signal</keyword>
<feature type="signal peptide" evidence="1">
    <location>
        <begin position="1"/>
        <end position="20"/>
    </location>
</feature>
<accession>E0NV67</accession>
<comment type="caution">
    <text evidence="2">The sequence shown here is derived from an EMBL/GenBank/DDBJ whole genome shotgun (WGS) entry which is preliminary data.</text>
</comment>
<reference evidence="2" key="1">
    <citation type="submission" date="2010-07" db="EMBL/GenBank/DDBJ databases">
        <authorList>
            <person name="Muzny D."/>
            <person name="Qin X."/>
            <person name="Deng J."/>
            <person name="Jiang H."/>
            <person name="Liu Y."/>
            <person name="Qu J."/>
            <person name="Song X.-Z."/>
            <person name="Zhang L."/>
            <person name="Thornton R."/>
            <person name="Coyle M."/>
            <person name="Francisco L."/>
            <person name="Jackson L."/>
            <person name="Javaid M."/>
            <person name="Korchina V."/>
            <person name="Kovar C."/>
            <person name="Mata R."/>
            <person name="Mathew T."/>
            <person name="Ngo R."/>
            <person name="Nguyen L."/>
            <person name="Nguyen N."/>
            <person name="Okwuonu G."/>
            <person name="Ongeri F."/>
            <person name="Pham C."/>
            <person name="Simmons D."/>
            <person name="Wilczek-Boney K."/>
            <person name="Hale W."/>
            <person name="Jakkamsetti A."/>
            <person name="Pham P."/>
            <person name="Ruth R."/>
            <person name="San Lucas F."/>
            <person name="Warren J."/>
            <person name="Zhang J."/>
            <person name="Zhao Z."/>
            <person name="Zhou C."/>
            <person name="Zhu D."/>
            <person name="Lee S."/>
            <person name="Bess C."/>
            <person name="Blankenburg K."/>
            <person name="Forbes L."/>
            <person name="Fu Q."/>
            <person name="Gubbala S."/>
            <person name="Hirani K."/>
            <person name="Jayaseelan J.C."/>
            <person name="Lara F."/>
            <person name="Munidasa M."/>
            <person name="Palculict T."/>
            <person name="Patil S."/>
            <person name="Pu L.-L."/>
            <person name="Saada N."/>
            <person name="Tang L."/>
            <person name="Weissenberger G."/>
            <person name="Zhu Y."/>
            <person name="Hemphill L."/>
            <person name="Shang Y."/>
            <person name="Youmans B."/>
            <person name="Ayvaz T."/>
            <person name="Ross M."/>
            <person name="Santibanez J."/>
            <person name="Aqrawi P."/>
            <person name="Gross S."/>
            <person name="Joshi V."/>
            <person name="Fowler G."/>
            <person name="Nazareth L."/>
            <person name="Reid J."/>
            <person name="Worley K."/>
            <person name="Petrosino J."/>
            <person name="Highlander S."/>
            <person name="Gibbs R."/>
        </authorList>
    </citation>
    <scope>NUCLEOTIDE SEQUENCE [LARGE SCALE GENOMIC DNA]</scope>
    <source>
        <strain evidence="2">DSM 16973</strain>
    </source>
</reference>
<evidence type="ECO:0000313" key="3">
    <source>
        <dbReference type="Proteomes" id="UP000004394"/>
    </source>
</evidence>
<evidence type="ECO:0000256" key="1">
    <source>
        <dbReference type="SAM" id="SignalP"/>
    </source>
</evidence>
<evidence type="ECO:0000313" key="2">
    <source>
        <dbReference type="EMBL" id="EFM00978.1"/>
    </source>
</evidence>
<proteinExistence type="predicted"/>
<dbReference type="eggNOG" id="COG4771">
    <property type="taxonomic scope" value="Bacteria"/>
</dbReference>
<dbReference type="EMBL" id="AEEI01000057">
    <property type="protein sequence ID" value="EFM00978.1"/>
    <property type="molecule type" value="Genomic_DNA"/>
</dbReference>
<sequence length="700" mass="80415">MNKNIAWMFVFAFVSLSARAQTERVDTTLNIAEVKVTGHTTIHKVDRTLLMPTAEERKNSYTPYELLMKMAIPNLRVDIMKKELKAFGQDVQLRINGIIATSTEVAAILPRDILRIEMIDHPGKRYGDEELGAVIDIIVKRRESGGEINAQLRNSPNVFFGDNFLSAKFNHGRSQWGIDYCINYRAVKHMHADMDEMFLLGGKTIHRVQEGIDDRMRYTYQDLGLFYNYMLPERFTLNIAMRNNIRNAPHDNDRKSRIYNAATPHLQTFSIVKDHPSHYTPSLDVYLQYLPTKQQTITVDLVGTIIRSRSRRSYKEYVLPQSPLADITTRVKGLKHSFTGEAIYDLTLPSKAVFSTGIRHYQAFAHNEYTGSNTALSEMNQSRSSAFAELRGNLGKVSYTASAGLTRSFFKEGGERHTYTLFTPTLRISFAPHKNGYLNYRFTTNPVIPELSSLTNVEQAIDTIMIQRGNPNLRTYSVYDNSINYTFNKGKVSAALYMRHIYRKNCIMEQLFEERGHIVMMDDNQRSLQSLSFWPEFTLRGLDLFGIKNFLTLGLEGGFSRYWSHGNDYYHTYNSTYLSCSVTMMYKEFSLMLKQSTRNSWLYGETIRKGENISVAVFTWNHKRLSLGAGVFFPFVNNYRTGSERLAKVASSTSWNYLKEAGNLFVLTFGYNIEFGKKYNAKKKRIENSDRESGVLKVSN</sequence>
<dbReference type="STRING" id="862515.HMPREF0658_2072"/>
<name>E0NV67_9BACT</name>
<dbReference type="BioCyc" id="PMAR862515-HMP:GMOO-2102-MONOMER"/>
<keyword evidence="3" id="KW-1185">Reference proteome</keyword>
<dbReference type="RefSeq" id="WP_006950429.1">
    <property type="nucleotide sequence ID" value="NZ_GL397214.1"/>
</dbReference>
<evidence type="ECO:0008006" key="4">
    <source>
        <dbReference type="Google" id="ProtNLM"/>
    </source>
</evidence>
<dbReference type="AlphaFoldDB" id="E0NV67"/>
<organism evidence="2 3">
    <name type="scientific">Hoylesella marshii DSM 16973 = JCM 13450</name>
    <dbReference type="NCBI Taxonomy" id="862515"/>
    <lineage>
        <taxon>Bacteria</taxon>
        <taxon>Pseudomonadati</taxon>
        <taxon>Bacteroidota</taxon>
        <taxon>Bacteroidia</taxon>
        <taxon>Bacteroidales</taxon>
        <taxon>Prevotellaceae</taxon>
        <taxon>Hoylesella</taxon>
    </lineage>
</organism>
<dbReference type="SUPFAM" id="SSF56935">
    <property type="entry name" value="Porins"/>
    <property type="match status" value="1"/>
</dbReference>
<gene>
    <name evidence="2" type="ORF">HMPREF0658_2072</name>
</gene>
<protein>
    <recommendedName>
        <fullName evidence="4">Outer membrane protein beta-barrel domain-containing protein</fullName>
    </recommendedName>
</protein>
<dbReference type="HOGENOM" id="CLU_019825_0_1_10"/>
<feature type="chain" id="PRO_5003138381" description="Outer membrane protein beta-barrel domain-containing protein" evidence="1">
    <location>
        <begin position="21"/>
        <end position="700"/>
    </location>
</feature>